<dbReference type="EMBL" id="CABHNT010000021">
    <property type="protein sequence ID" value="VUX32056.1"/>
    <property type="molecule type" value="Genomic_DNA"/>
</dbReference>
<organism evidence="1 5">
    <name type="scientific">Bifidobacterium longum subsp. infantis</name>
    <dbReference type="NCBI Taxonomy" id="1682"/>
    <lineage>
        <taxon>Bacteria</taxon>
        <taxon>Bacillati</taxon>
        <taxon>Actinomycetota</taxon>
        <taxon>Actinomycetes</taxon>
        <taxon>Bifidobacteriales</taxon>
        <taxon>Bifidobacteriaceae</taxon>
        <taxon>Bifidobacterium</taxon>
    </lineage>
</organism>
<evidence type="ECO:0000313" key="6">
    <source>
        <dbReference type="Proteomes" id="UP000345266"/>
    </source>
</evidence>
<evidence type="ECO:0000313" key="2">
    <source>
        <dbReference type="EMBL" id="CEE99021.1"/>
    </source>
</evidence>
<evidence type="ECO:0000313" key="3">
    <source>
        <dbReference type="EMBL" id="VUX32056.1"/>
    </source>
</evidence>
<gene>
    <name evidence="2" type="ORF">BLIC_c00539</name>
    <name evidence="3" type="ORF">BLJG463_01014</name>
    <name evidence="1" type="ORF">RY67_1206</name>
</gene>
<reference evidence="3 6" key="3">
    <citation type="submission" date="2019-07" db="EMBL/GenBank/DDBJ databases">
        <authorList>
            <person name="Hibberd C M."/>
            <person name="Gehrig L. J."/>
            <person name="Chang H.-W."/>
            <person name="Venkatesh S."/>
        </authorList>
    </citation>
    <scope>NUCLEOTIDE SEQUENCE [LARGE SCALE GENOMIC DNA]</scope>
    <source>
        <strain evidence="3">Bifidobacterium_longum_subsp_infantis_JG_Bg463</strain>
    </source>
</reference>
<reference evidence="1 5" key="2">
    <citation type="submission" date="2014-12" db="EMBL/GenBank/DDBJ databases">
        <title>Complete genome sequence of Bifidobacterium longum subsp. infantis BT1.</title>
        <authorList>
            <person name="Kim J.F."/>
            <person name="Kwak M.-J."/>
        </authorList>
    </citation>
    <scope>NUCLEOTIDE SEQUENCE [LARGE SCALE GENOMIC DNA]</scope>
    <source>
        <strain evidence="1 5">BT1</strain>
    </source>
</reference>
<protein>
    <submittedName>
        <fullName evidence="1">Uncharacterized protein</fullName>
    </submittedName>
</protein>
<dbReference type="EMBL" id="CP010411">
    <property type="protein sequence ID" value="ALE09236.1"/>
    <property type="molecule type" value="Genomic_DNA"/>
</dbReference>
<dbReference type="Proteomes" id="UP000345266">
    <property type="component" value="Unassembled WGS sequence"/>
</dbReference>
<evidence type="ECO:0000313" key="1">
    <source>
        <dbReference type="EMBL" id="ALE09236.1"/>
    </source>
</evidence>
<dbReference type="AlphaFoldDB" id="A0A0A8M2C4"/>
<dbReference type="RefSeq" id="WP_256756184.1">
    <property type="nucleotide sequence ID" value="NZ_BCYG01000057.1"/>
</dbReference>
<name>A0A0A8M2C4_BIFLI</name>
<dbReference type="Proteomes" id="UP000043107">
    <property type="component" value="Unassembled WGS sequence"/>
</dbReference>
<reference evidence="2 4" key="1">
    <citation type="submission" date="2014-09" db="EMBL/GenBank/DDBJ databases">
        <authorList>
            <person name="Bertelli C."/>
        </authorList>
    </citation>
    <scope>NUCLEOTIDE SEQUENCE [LARGE SCALE GENOMIC DNA]</scope>
    <source>
        <strain evidence="2 4">BIC1401111250</strain>
    </source>
</reference>
<proteinExistence type="predicted"/>
<sequence>MNKIIDMQSIEEVNDDAVHDSGYSYSFCFGRPSSTSGFFC</sequence>
<keyword evidence="4" id="KW-1185">Reference proteome</keyword>
<dbReference type="PATRIC" id="fig|1682.24.peg.1172"/>
<evidence type="ECO:0000313" key="5">
    <source>
        <dbReference type="Proteomes" id="UP000067206"/>
    </source>
</evidence>
<dbReference type="Proteomes" id="UP000067206">
    <property type="component" value="Chromosome"/>
</dbReference>
<accession>A0A0A8M2C4</accession>
<dbReference type="EMBL" id="CCWP01000013">
    <property type="protein sequence ID" value="CEE99021.1"/>
    <property type="molecule type" value="Genomic_DNA"/>
</dbReference>
<evidence type="ECO:0000313" key="4">
    <source>
        <dbReference type="Proteomes" id="UP000043107"/>
    </source>
</evidence>